<organism evidence="1 2">
    <name type="scientific">Celeribacter baekdonensis</name>
    <dbReference type="NCBI Taxonomy" id="875171"/>
    <lineage>
        <taxon>Bacteria</taxon>
        <taxon>Pseudomonadati</taxon>
        <taxon>Pseudomonadota</taxon>
        <taxon>Alphaproteobacteria</taxon>
        <taxon>Rhodobacterales</taxon>
        <taxon>Roseobacteraceae</taxon>
        <taxon>Celeribacter</taxon>
    </lineage>
</organism>
<protein>
    <submittedName>
        <fullName evidence="1">Uncharacterized protein</fullName>
    </submittedName>
</protein>
<dbReference type="Proteomes" id="UP000241447">
    <property type="component" value="Plasmid pCBLh4d"/>
</dbReference>
<dbReference type="KEGG" id="cbak:DA792_21410"/>
<proteinExistence type="predicted"/>
<dbReference type="AlphaFoldDB" id="A0A2R4M8R9"/>
<evidence type="ECO:0000313" key="1">
    <source>
        <dbReference type="EMBL" id="AVW93600.1"/>
    </source>
</evidence>
<reference evidence="1 2" key="1">
    <citation type="submission" date="2018-03" db="EMBL/GenBank/DDBJ databases">
        <title>The Complete Genome of Celeribacter baekdonensis strain LH4, a Thiosulfate-Oxidizing Alphaproteobacterium Isolated from Gulf of Mexico Continental Slope Sediments.</title>
        <authorList>
            <person name="Flood B.E."/>
            <person name="Bailey J.V."/>
            <person name="Leprich D."/>
        </authorList>
    </citation>
    <scope>NUCLEOTIDE SEQUENCE [LARGE SCALE GENOMIC DNA]</scope>
    <source>
        <strain evidence="1 2">LH4</strain>
        <plasmid evidence="2">Plasmid pcblh4d</plasmid>
    </source>
</reference>
<name>A0A2R4M8R9_9RHOB</name>
<gene>
    <name evidence="1" type="ORF">DA792_21410</name>
</gene>
<keyword evidence="1" id="KW-0614">Plasmid</keyword>
<dbReference type="EMBL" id="CP028476">
    <property type="protein sequence ID" value="AVW93600.1"/>
    <property type="molecule type" value="Genomic_DNA"/>
</dbReference>
<evidence type="ECO:0000313" key="2">
    <source>
        <dbReference type="Proteomes" id="UP000241447"/>
    </source>
</evidence>
<accession>A0A2R4M8R9</accession>
<sequence>MILRDLDLSRSCPIFVAITSLTYLDHIQEPGDRHGFLYAEKAVLIESFILLRGLFESDANF</sequence>
<geneLocation type="plasmid" evidence="2">
    <name>pcblh4d</name>
</geneLocation>